<keyword evidence="1" id="KW-1133">Transmembrane helix</keyword>
<proteinExistence type="predicted"/>
<name>A0A5C6W077_9BACI</name>
<accession>A0A5C6W077</accession>
<comment type="caution">
    <text evidence="2">The sequence shown here is derived from an EMBL/GenBank/DDBJ whole genome shotgun (WGS) entry which is preliminary data.</text>
</comment>
<evidence type="ECO:0000256" key="1">
    <source>
        <dbReference type="SAM" id="Phobius"/>
    </source>
</evidence>
<evidence type="ECO:0000313" key="2">
    <source>
        <dbReference type="EMBL" id="TXC89700.1"/>
    </source>
</evidence>
<gene>
    <name evidence="2" type="ORF">FS935_15120</name>
</gene>
<keyword evidence="1" id="KW-0472">Membrane</keyword>
<sequence length="241" mass="27317">MMFISLLPIVIILFLIFVAFQLNKVISNTGIYERLNLKWLLGLYAVVLILSVCLFYLFPFDIGSKNVVDNKKEILNAQNESDALLTAALEGKKISGENLKGVLTREELNIPFEHNELEIFAEEQHGSNIVLVERKSTNDQKINVTQYYTRAILGNIEVTEEIKPYIVELNEKTLSIMYPEPLDIQVGKFAKEFTITQFTGEGGLFDTMNDDTDARGESVIYVKVPKDVEIIDPSESLIYVN</sequence>
<evidence type="ECO:0000313" key="3">
    <source>
        <dbReference type="Proteomes" id="UP000321363"/>
    </source>
</evidence>
<dbReference type="AlphaFoldDB" id="A0A5C6W077"/>
<dbReference type="EMBL" id="VOQF01000008">
    <property type="protein sequence ID" value="TXC89700.1"/>
    <property type="molecule type" value="Genomic_DNA"/>
</dbReference>
<organism evidence="2 3">
    <name type="scientific">Metabacillus litoralis</name>
    <dbReference type="NCBI Taxonomy" id="152268"/>
    <lineage>
        <taxon>Bacteria</taxon>
        <taxon>Bacillati</taxon>
        <taxon>Bacillota</taxon>
        <taxon>Bacilli</taxon>
        <taxon>Bacillales</taxon>
        <taxon>Bacillaceae</taxon>
        <taxon>Metabacillus</taxon>
    </lineage>
</organism>
<protein>
    <submittedName>
        <fullName evidence="2">Uncharacterized protein</fullName>
    </submittedName>
</protein>
<reference evidence="2 3" key="1">
    <citation type="journal article" date="2005" name="Int. J. Syst. Evol. Microbiol.">
        <title>Bacillus litoralis sp. nov., isolated from a tidal flat of the Yellow Sea in Korea.</title>
        <authorList>
            <person name="Yoon J.H."/>
            <person name="Oh T.K."/>
        </authorList>
    </citation>
    <scope>NUCLEOTIDE SEQUENCE [LARGE SCALE GENOMIC DNA]</scope>
    <source>
        <strain evidence="2 3">SW-211</strain>
    </source>
</reference>
<keyword evidence="1" id="KW-0812">Transmembrane</keyword>
<feature type="transmembrane region" description="Helical" evidence="1">
    <location>
        <begin position="37"/>
        <end position="58"/>
    </location>
</feature>
<dbReference type="OrthoDB" id="2842789at2"/>
<dbReference type="Proteomes" id="UP000321363">
    <property type="component" value="Unassembled WGS sequence"/>
</dbReference>
<dbReference type="RefSeq" id="WP_146949498.1">
    <property type="nucleotide sequence ID" value="NZ_VOQF01000008.1"/>
</dbReference>
<keyword evidence="3" id="KW-1185">Reference proteome</keyword>